<evidence type="ECO:0000313" key="1">
    <source>
        <dbReference type="EMBL" id="MBS2096858.1"/>
    </source>
</evidence>
<evidence type="ECO:0000313" key="2">
    <source>
        <dbReference type="Proteomes" id="UP000708576"/>
    </source>
</evidence>
<dbReference type="RefSeq" id="WP_212212379.1">
    <property type="nucleotide sequence ID" value="NZ_JAGUCO010000001.1"/>
</dbReference>
<comment type="caution">
    <text evidence="1">The sequence shown here is derived from an EMBL/GenBank/DDBJ whole genome shotgun (WGS) entry which is preliminary data.</text>
</comment>
<protein>
    <submittedName>
        <fullName evidence="1">Uncharacterized protein</fullName>
    </submittedName>
</protein>
<accession>A0ABS5JPQ0</accession>
<name>A0ABS5JPQ0_9BACT</name>
<dbReference type="Proteomes" id="UP000708576">
    <property type="component" value="Unassembled WGS sequence"/>
</dbReference>
<dbReference type="EMBL" id="JAGUCO010000001">
    <property type="protein sequence ID" value="MBS2096858.1"/>
    <property type="molecule type" value="Genomic_DNA"/>
</dbReference>
<gene>
    <name evidence="1" type="ORF">KEM10_01125</name>
</gene>
<reference evidence="1 2" key="1">
    <citation type="journal article" date="2015" name="Int. J. Syst. Evol. Microbiol.">
        <title>Carboxylicivirga linearis sp. nov., isolated from a sea cucumber culture pond.</title>
        <authorList>
            <person name="Wang F.Q."/>
            <person name="Zhou Y.X."/>
            <person name="Lin X.Z."/>
            <person name="Chen G.J."/>
            <person name="Du Z.J."/>
        </authorList>
    </citation>
    <scope>NUCLEOTIDE SEQUENCE [LARGE SCALE GENOMIC DNA]</scope>
    <source>
        <strain evidence="1 2">FB218</strain>
    </source>
</reference>
<dbReference type="PROSITE" id="PS51257">
    <property type="entry name" value="PROKAR_LIPOPROTEIN"/>
    <property type="match status" value="1"/>
</dbReference>
<sequence length="146" mass="16696">MKIKLILFVTTLFILSSCKEECDPCMTPPSPFYFEIRDAETDVNIFTSGLANPDNLRLINESTNEDVEFDFLDENDYNVIMIGSIGWQTEIIAAKLFLADEEVFTLTVDASRKSDDCCSWTEYNDIEIEGADFTQDNNSNSYVVYY</sequence>
<proteinExistence type="predicted"/>
<keyword evidence="2" id="KW-1185">Reference proteome</keyword>
<organism evidence="1 2">
    <name type="scientific">Carboxylicivirga linearis</name>
    <dbReference type="NCBI Taxonomy" id="1628157"/>
    <lineage>
        <taxon>Bacteria</taxon>
        <taxon>Pseudomonadati</taxon>
        <taxon>Bacteroidota</taxon>
        <taxon>Bacteroidia</taxon>
        <taxon>Marinilabiliales</taxon>
        <taxon>Marinilabiliaceae</taxon>
        <taxon>Carboxylicivirga</taxon>
    </lineage>
</organism>